<sequence length="105" mass="11764">MKKIKYISTFSGGGPGTHCRCSPLSWRRPIVGCVNMRDTSGLPHYMYPKGVVEGWMSGLCRARSANVLDLLKVETMVLHKRNCWECVIGNLSIASKCHFLDLYVS</sequence>
<evidence type="ECO:0000313" key="1">
    <source>
        <dbReference type="EMBL" id="CDW37299.1"/>
    </source>
</evidence>
<name>A0A0K2UGF0_LEPSM</name>
<reference evidence="1" key="1">
    <citation type="submission" date="2014-05" db="EMBL/GenBank/DDBJ databases">
        <authorList>
            <person name="Chronopoulou M."/>
        </authorList>
    </citation>
    <scope>NUCLEOTIDE SEQUENCE</scope>
    <source>
        <tissue evidence="1">Whole organism</tissue>
    </source>
</reference>
<protein>
    <submittedName>
        <fullName evidence="1">Uncharacterized protein</fullName>
    </submittedName>
</protein>
<organism evidence="1">
    <name type="scientific">Lepeophtheirus salmonis</name>
    <name type="common">Salmon louse</name>
    <name type="synonym">Caligus salmonis</name>
    <dbReference type="NCBI Taxonomy" id="72036"/>
    <lineage>
        <taxon>Eukaryota</taxon>
        <taxon>Metazoa</taxon>
        <taxon>Ecdysozoa</taxon>
        <taxon>Arthropoda</taxon>
        <taxon>Crustacea</taxon>
        <taxon>Multicrustacea</taxon>
        <taxon>Hexanauplia</taxon>
        <taxon>Copepoda</taxon>
        <taxon>Siphonostomatoida</taxon>
        <taxon>Caligidae</taxon>
        <taxon>Lepeophtheirus</taxon>
    </lineage>
</organism>
<proteinExistence type="predicted"/>
<accession>A0A0K2UGF0</accession>
<dbReference type="AlphaFoldDB" id="A0A0K2UGF0"/>
<dbReference type="EMBL" id="HACA01019938">
    <property type="protein sequence ID" value="CDW37299.1"/>
    <property type="molecule type" value="Transcribed_RNA"/>
</dbReference>